<keyword evidence="1" id="KW-0245">EGF-like domain</keyword>
<dbReference type="PROSITE" id="PS50026">
    <property type="entry name" value="EGF_3"/>
    <property type="match status" value="1"/>
</dbReference>
<accession>K1PLP3</accession>
<name>K1PLP3_MAGGI</name>
<sequence>MRIMVKRTVPVCFGMTGKQGCSNVGNCVGPDTCSCDSGYRGPQCNNKIACSETKPCYPGNCPSVDNCQCSEGFGSPNCTTILASPIITLASAVLAYNHPMKRMDIYNYTTDATTESGTGSGDSASIWANFDKFNKIRGTVSAAFGMESKLSALPSYVTSSKIGVAVATMEWQLEKLTNGVLTRKGGSSRICSEVSTNNPGSILEECQIEFTNLLNIDSGDVFKLTFQVENGGFENLRGNIRLPFTQQSSMASKSSVIYRIDLDKPTVNTNTAFIVDEPFTKTQIVTRWSGWTDSLAGMESYNWEIFELQNKSGTQRYAKRSKADCINPQLGPDCNQFLDPIFSKKFDHTGVELSMPYTPQNPGVFAMILEASDKANNSDYVSRYVVYDPSSTIEIQTGDDDIKALSGSKNTSFKWQVLSSSSQSGLNLEFSWRGHFINRLHHEGGFLNTIESYSPQLQDTNTGDNKFPKTVNVKYNIVGENGLTGSLIPNELGITKFQTYLDETGEQKVDIYTGVSWVDQNIKTTASFPLAKTVSEGDFVTLWVKAEDKIGNVKLSSLPLGFDSRNGVRFSFNLTESCYRRQNIILKYNDGQDHEKLINPFADKYDLLGLQPLTAYNVSFVVEYDEGDISDPFYYSFRTGDVTLGILLKTGRFAMIYKATLNKHGKPKECVAKTLRDGYSDEDKVLMKAKINFFGAKVGEHPCVLGFFGAVVAEQSSE</sequence>
<organism evidence="2">
    <name type="scientific">Magallana gigas</name>
    <name type="common">Pacific oyster</name>
    <name type="synonym">Crassostrea gigas</name>
    <dbReference type="NCBI Taxonomy" id="29159"/>
    <lineage>
        <taxon>Eukaryota</taxon>
        <taxon>Metazoa</taxon>
        <taxon>Spiralia</taxon>
        <taxon>Lophotrochozoa</taxon>
        <taxon>Mollusca</taxon>
        <taxon>Bivalvia</taxon>
        <taxon>Autobranchia</taxon>
        <taxon>Pteriomorphia</taxon>
        <taxon>Ostreida</taxon>
        <taxon>Ostreoidea</taxon>
        <taxon>Ostreidae</taxon>
        <taxon>Magallana</taxon>
    </lineage>
</organism>
<dbReference type="InterPro" id="IPR000742">
    <property type="entry name" value="EGF"/>
</dbReference>
<proteinExistence type="predicted"/>
<dbReference type="Gene3D" id="3.30.200.20">
    <property type="entry name" value="Phosphorylase Kinase, domain 1"/>
    <property type="match status" value="1"/>
</dbReference>
<dbReference type="InParanoid" id="K1PLP3"/>
<comment type="caution">
    <text evidence="1">Lacks conserved residue(s) required for the propagation of feature annotation.</text>
</comment>
<dbReference type="PROSITE" id="PS01186">
    <property type="entry name" value="EGF_2"/>
    <property type="match status" value="2"/>
</dbReference>
<gene>
    <name evidence="2" type="ORF">CGI_10001863</name>
</gene>
<feature type="disulfide bond" evidence="1">
    <location>
        <begin position="35"/>
        <end position="44"/>
    </location>
</feature>
<dbReference type="HOGENOM" id="CLU_380029_0_0_1"/>
<dbReference type="PROSITE" id="PS00022">
    <property type="entry name" value="EGF_1"/>
    <property type="match status" value="1"/>
</dbReference>
<dbReference type="Gene3D" id="2.10.25.10">
    <property type="entry name" value="Laminin"/>
    <property type="match status" value="1"/>
</dbReference>
<reference evidence="2" key="1">
    <citation type="journal article" date="2012" name="Nature">
        <title>The oyster genome reveals stress adaptation and complexity of shell formation.</title>
        <authorList>
            <person name="Zhang G."/>
            <person name="Fang X."/>
            <person name="Guo X."/>
            <person name="Li L."/>
            <person name="Luo R."/>
            <person name="Xu F."/>
            <person name="Yang P."/>
            <person name="Zhang L."/>
            <person name="Wang X."/>
            <person name="Qi H."/>
            <person name="Xiong Z."/>
            <person name="Que H."/>
            <person name="Xie Y."/>
            <person name="Holland P.W."/>
            <person name="Paps J."/>
            <person name="Zhu Y."/>
            <person name="Wu F."/>
            <person name="Chen Y."/>
            <person name="Wang J."/>
            <person name="Peng C."/>
            <person name="Meng J."/>
            <person name="Yang L."/>
            <person name="Liu J."/>
            <person name="Wen B."/>
            <person name="Zhang N."/>
            <person name="Huang Z."/>
            <person name="Zhu Q."/>
            <person name="Feng Y."/>
            <person name="Mount A."/>
            <person name="Hedgecock D."/>
            <person name="Xu Z."/>
            <person name="Liu Y."/>
            <person name="Domazet-Loso T."/>
            <person name="Du Y."/>
            <person name="Sun X."/>
            <person name="Zhang S."/>
            <person name="Liu B."/>
            <person name="Cheng P."/>
            <person name="Jiang X."/>
            <person name="Li J."/>
            <person name="Fan D."/>
            <person name="Wang W."/>
            <person name="Fu W."/>
            <person name="Wang T."/>
            <person name="Wang B."/>
            <person name="Zhang J."/>
            <person name="Peng Z."/>
            <person name="Li Y."/>
            <person name="Li N."/>
            <person name="Wang J."/>
            <person name="Chen M."/>
            <person name="He Y."/>
            <person name="Tan F."/>
            <person name="Song X."/>
            <person name="Zheng Q."/>
            <person name="Huang R."/>
            <person name="Yang H."/>
            <person name="Du X."/>
            <person name="Chen L."/>
            <person name="Yang M."/>
            <person name="Gaffney P.M."/>
            <person name="Wang S."/>
            <person name="Luo L."/>
            <person name="She Z."/>
            <person name="Ming Y."/>
            <person name="Huang W."/>
            <person name="Zhang S."/>
            <person name="Huang B."/>
            <person name="Zhang Y."/>
            <person name="Qu T."/>
            <person name="Ni P."/>
            <person name="Miao G."/>
            <person name="Wang J."/>
            <person name="Wang Q."/>
            <person name="Steinberg C.E."/>
            <person name="Wang H."/>
            <person name="Li N."/>
            <person name="Qian L."/>
            <person name="Zhang G."/>
            <person name="Li Y."/>
            <person name="Yang H."/>
            <person name="Liu X."/>
            <person name="Wang J."/>
            <person name="Yin Y."/>
            <person name="Wang J."/>
        </authorList>
    </citation>
    <scope>NUCLEOTIDE SEQUENCE [LARGE SCALE GENOMIC DNA]</scope>
    <source>
        <strain evidence="2">05x7-T-G4-1.051#20</strain>
    </source>
</reference>
<keyword evidence="1" id="KW-1015">Disulfide bond</keyword>
<dbReference type="AlphaFoldDB" id="K1PLP3"/>
<evidence type="ECO:0000256" key="1">
    <source>
        <dbReference type="PROSITE-ProRule" id="PRU00076"/>
    </source>
</evidence>
<protein>
    <submittedName>
        <fullName evidence="2">Uncharacterized protein</fullName>
    </submittedName>
</protein>
<dbReference type="EMBL" id="JH816533">
    <property type="protein sequence ID" value="EKC22628.1"/>
    <property type="molecule type" value="Genomic_DNA"/>
</dbReference>
<evidence type="ECO:0000313" key="2">
    <source>
        <dbReference type="EMBL" id="EKC22628.1"/>
    </source>
</evidence>